<dbReference type="SMART" id="SM00406">
    <property type="entry name" value="IGv"/>
    <property type="match status" value="1"/>
</dbReference>
<dbReference type="CDD" id="cd07700">
    <property type="entry name" value="IgV_CD8_beta"/>
    <property type="match status" value="1"/>
</dbReference>
<evidence type="ECO:0000256" key="7">
    <source>
        <dbReference type="ARBA" id="ARBA00023136"/>
    </source>
</evidence>
<dbReference type="PROSITE" id="PS50835">
    <property type="entry name" value="IG_LIKE"/>
    <property type="match status" value="1"/>
</dbReference>
<dbReference type="PANTHER" id="PTHR11292">
    <property type="entry name" value="T-CELL SURFACE GLYCOPROTEIN CD8 BETA CHAIN"/>
    <property type="match status" value="1"/>
</dbReference>
<evidence type="ECO:0000256" key="5">
    <source>
        <dbReference type="ARBA" id="ARBA00022989"/>
    </source>
</evidence>
<gene>
    <name evidence="14" type="primary">CD8B</name>
</gene>
<sequence>MVQTNQMVMLSCEAKTSFTNTRIFWLRQRQAPSKYSHHEFLASWDSTKGTVRSTEVEQEKLTVLREGTRFVLNLTSVKPVDSGIYFCMTVGTPELTFGMGTNLSVVDVLPTTAQPTMESTTKKRVCRLPNPVTRKGPPCSPLTLGLLVAGTLVLLVSLCVAIHLYRLRRRAQLHFIKQ</sequence>
<evidence type="ECO:0000313" key="13">
    <source>
        <dbReference type="Proteomes" id="UP000694923"/>
    </source>
</evidence>
<keyword evidence="5 11" id="KW-1133">Transmembrane helix</keyword>
<dbReference type="SUPFAM" id="SSF48726">
    <property type="entry name" value="Immunoglobulin"/>
    <property type="match status" value="1"/>
</dbReference>
<keyword evidence="9" id="KW-0325">Glycoprotein</keyword>
<dbReference type="InterPro" id="IPR036179">
    <property type="entry name" value="Ig-like_dom_sf"/>
</dbReference>
<dbReference type="RefSeq" id="XP_008590118.1">
    <property type="nucleotide sequence ID" value="XM_008591896.1"/>
</dbReference>
<dbReference type="Pfam" id="PF07686">
    <property type="entry name" value="V-set"/>
    <property type="match status" value="1"/>
</dbReference>
<dbReference type="InterPro" id="IPR042414">
    <property type="entry name" value="CD8B"/>
</dbReference>
<dbReference type="InterPro" id="IPR003599">
    <property type="entry name" value="Ig_sub"/>
</dbReference>
<feature type="transmembrane region" description="Helical" evidence="11">
    <location>
        <begin position="142"/>
        <end position="165"/>
    </location>
</feature>
<protein>
    <submittedName>
        <fullName evidence="14">T-cell surface glycoprotein CD8 beta chain isoform X2</fullName>
    </submittedName>
</protein>
<comment type="subcellular location">
    <subcellularLocation>
        <location evidence="1">Membrane</location>
        <topology evidence="1">Single-pass type I membrane protein</topology>
    </subcellularLocation>
</comment>
<dbReference type="InterPro" id="IPR007110">
    <property type="entry name" value="Ig-like_dom"/>
</dbReference>
<evidence type="ECO:0000256" key="4">
    <source>
        <dbReference type="ARBA" id="ARBA00022859"/>
    </source>
</evidence>
<keyword evidence="10" id="KW-0393">Immunoglobulin domain</keyword>
<evidence type="ECO:0000313" key="14">
    <source>
        <dbReference type="RefSeq" id="XP_008590118.1"/>
    </source>
</evidence>
<organism evidence="13 14">
    <name type="scientific">Galeopterus variegatus</name>
    <name type="common">Malayan flying lemur</name>
    <name type="synonym">Cynocephalus variegatus</name>
    <dbReference type="NCBI Taxonomy" id="482537"/>
    <lineage>
        <taxon>Eukaryota</taxon>
        <taxon>Metazoa</taxon>
        <taxon>Chordata</taxon>
        <taxon>Craniata</taxon>
        <taxon>Vertebrata</taxon>
        <taxon>Euteleostomi</taxon>
        <taxon>Mammalia</taxon>
        <taxon>Eutheria</taxon>
        <taxon>Euarchontoglires</taxon>
        <taxon>Dermoptera</taxon>
        <taxon>Cynocephalidae</taxon>
        <taxon>Galeopterus</taxon>
    </lineage>
</organism>
<dbReference type="Proteomes" id="UP000694923">
    <property type="component" value="Unplaced"/>
</dbReference>
<keyword evidence="4" id="KW-0391">Immunity</keyword>
<dbReference type="GeneID" id="103607385"/>
<proteinExistence type="predicted"/>
<evidence type="ECO:0000256" key="3">
    <source>
        <dbReference type="ARBA" id="ARBA00022729"/>
    </source>
</evidence>
<dbReference type="Gene3D" id="2.60.40.10">
    <property type="entry name" value="Immunoglobulins"/>
    <property type="match status" value="1"/>
</dbReference>
<name>A0ABM0SB77_GALVR</name>
<evidence type="ECO:0000256" key="8">
    <source>
        <dbReference type="ARBA" id="ARBA00023157"/>
    </source>
</evidence>
<evidence type="ECO:0000256" key="1">
    <source>
        <dbReference type="ARBA" id="ARBA00004479"/>
    </source>
</evidence>
<reference evidence="14" key="1">
    <citation type="submission" date="2025-08" db="UniProtKB">
        <authorList>
            <consortium name="RefSeq"/>
        </authorList>
    </citation>
    <scope>IDENTIFICATION</scope>
</reference>
<dbReference type="InterPro" id="IPR013106">
    <property type="entry name" value="Ig_V-set"/>
</dbReference>
<accession>A0ABM0SB77</accession>
<evidence type="ECO:0000256" key="9">
    <source>
        <dbReference type="ARBA" id="ARBA00023180"/>
    </source>
</evidence>
<keyword evidence="3" id="KW-0732">Signal</keyword>
<keyword evidence="7 11" id="KW-0472">Membrane</keyword>
<evidence type="ECO:0000256" key="6">
    <source>
        <dbReference type="ARBA" id="ARBA00023130"/>
    </source>
</evidence>
<dbReference type="InterPro" id="IPR013783">
    <property type="entry name" value="Ig-like_fold"/>
</dbReference>
<dbReference type="SMART" id="SM00409">
    <property type="entry name" value="IG"/>
    <property type="match status" value="1"/>
</dbReference>
<evidence type="ECO:0000259" key="12">
    <source>
        <dbReference type="PROSITE" id="PS50835"/>
    </source>
</evidence>
<evidence type="ECO:0000256" key="11">
    <source>
        <dbReference type="SAM" id="Phobius"/>
    </source>
</evidence>
<keyword evidence="13" id="KW-1185">Reference proteome</keyword>
<keyword evidence="8" id="KW-1015">Disulfide bond</keyword>
<evidence type="ECO:0000256" key="10">
    <source>
        <dbReference type="ARBA" id="ARBA00023319"/>
    </source>
</evidence>
<evidence type="ECO:0000256" key="2">
    <source>
        <dbReference type="ARBA" id="ARBA00022692"/>
    </source>
</evidence>
<feature type="domain" description="Ig-like" evidence="12">
    <location>
        <begin position="1"/>
        <end position="87"/>
    </location>
</feature>
<keyword evidence="2 11" id="KW-0812">Transmembrane</keyword>
<dbReference type="PANTHER" id="PTHR11292:SF7">
    <property type="entry name" value="T-CELL SURFACE GLYCOPROTEIN CD8 BETA CHAIN-RELATED"/>
    <property type="match status" value="1"/>
</dbReference>
<keyword evidence="6" id="KW-1064">Adaptive immunity</keyword>